<name>A0AAV4RA98_9ARAC</name>
<evidence type="ECO:0000313" key="1">
    <source>
        <dbReference type="EMBL" id="GIY17544.1"/>
    </source>
</evidence>
<accession>A0AAV4RA98</accession>
<dbReference type="Proteomes" id="UP001054837">
    <property type="component" value="Unassembled WGS sequence"/>
</dbReference>
<organism evidence="1 2">
    <name type="scientific">Caerostris darwini</name>
    <dbReference type="NCBI Taxonomy" id="1538125"/>
    <lineage>
        <taxon>Eukaryota</taxon>
        <taxon>Metazoa</taxon>
        <taxon>Ecdysozoa</taxon>
        <taxon>Arthropoda</taxon>
        <taxon>Chelicerata</taxon>
        <taxon>Arachnida</taxon>
        <taxon>Araneae</taxon>
        <taxon>Araneomorphae</taxon>
        <taxon>Entelegynae</taxon>
        <taxon>Araneoidea</taxon>
        <taxon>Araneidae</taxon>
        <taxon>Caerostris</taxon>
    </lineage>
</organism>
<comment type="caution">
    <text evidence="1">The sequence shown here is derived from an EMBL/GenBank/DDBJ whole genome shotgun (WGS) entry which is preliminary data.</text>
</comment>
<keyword evidence="2" id="KW-1185">Reference proteome</keyword>
<gene>
    <name evidence="1" type="ORF">CDAR_5351</name>
</gene>
<evidence type="ECO:0000313" key="2">
    <source>
        <dbReference type="Proteomes" id="UP001054837"/>
    </source>
</evidence>
<reference evidence="1 2" key="1">
    <citation type="submission" date="2021-06" db="EMBL/GenBank/DDBJ databases">
        <title>Caerostris darwini draft genome.</title>
        <authorList>
            <person name="Kono N."/>
            <person name="Arakawa K."/>
        </authorList>
    </citation>
    <scope>NUCLEOTIDE SEQUENCE [LARGE SCALE GENOMIC DNA]</scope>
</reference>
<dbReference type="EMBL" id="BPLQ01005808">
    <property type="protein sequence ID" value="GIY17544.1"/>
    <property type="molecule type" value="Genomic_DNA"/>
</dbReference>
<dbReference type="AlphaFoldDB" id="A0AAV4RA98"/>
<proteinExistence type="predicted"/>
<sequence length="109" mass="12789">MCFSSENALEEWVHNRLGRKLAEDLSRELLLLDQQHILSLPPQDEVASNCNRNRRRLFRLTALPVLTIRSMCLSSENAQEEWVHNRLGRKLAEDLSRQLLLVGDWLRVR</sequence>
<protein>
    <submittedName>
        <fullName evidence="1">Uncharacterized protein</fullName>
    </submittedName>
</protein>